<dbReference type="EMBL" id="KN822112">
    <property type="protein sequence ID" value="KIM56658.1"/>
    <property type="molecule type" value="Genomic_DNA"/>
</dbReference>
<dbReference type="HOGENOM" id="CLU_2110403_0_0_1"/>
<evidence type="ECO:0000313" key="1">
    <source>
        <dbReference type="EMBL" id="KIM56658.1"/>
    </source>
</evidence>
<dbReference type="OrthoDB" id="2657661at2759"/>
<evidence type="ECO:0000313" key="2">
    <source>
        <dbReference type="Proteomes" id="UP000053989"/>
    </source>
</evidence>
<dbReference type="Proteomes" id="UP000053989">
    <property type="component" value="Unassembled WGS sequence"/>
</dbReference>
<dbReference type="AlphaFoldDB" id="A0A0C2Z415"/>
<reference evidence="1 2" key="1">
    <citation type="submission" date="2014-04" db="EMBL/GenBank/DDBJ databases">
        <authorList>
            <consortium name="DOE Joint Genome Institute"/>
            <person name="Kuo A."/>
            <person name="Kohler A."/>
            <person name="Nagy L.G."/>
            <person name="Floudas D."/>
            <person name="Copeland A."/>
            <person name="Barry K.W."/>
            <person name="Cichocki N."/>
            <person name="Veneault-Fourrey C."/>
            <person name="LaButti K."/>
            <person name="Lindquist E.A."/>
            <person name="Lipzen A."/>
            <person name="Lundell T."/>
            <person name="Morin E."/>
            <person name="Murat C."/>
            <person name="Sun H."/>
            <person name="Tunlid A."/>
            <person name="Henrissat B."/>
            <person name="Grigoriev I.V."/>
            <person name="Hibbett D.S."/>
            <person name="Martin F."/>
            <person name="Nordberg H.P."/>
            <person name="Cantor M.N."/>
            <person name="Hua S.X."/>
        </authorList>
    </citation>
    <scope>NUCLEOTIDE SEQUENCE [LARGE SCALE GENOMIC DNA]</scope>
    <source>
        <strain evidence="1 2">Foug A</strain>
    </source>
</reference>
<name>A0A0C2Z415_9AGAM</name>
<organism evidence="1 2">
    <name type="scientific">Scleroderma citrinum Foug A</name>
    <dbReference type="NCBI Taxonomy" id="1036808"/>
    <lineage>
        <taxon>Eukaryota</taxon>
        <taxon>Fungi</taxon>
        <taxon>Dikarya</taxon>
        <taxon>Basidiomycota</taxon>
        <taxon>Agaricomycotina</taxon>
        <taxon>Agaricomycetes</taxon>
        <taxon>Agaricomycetidae</taxon>
        <taxon>Boletales</taxon>
        <taxon>Sclerodermatineae</taxon>
        <taxon>Sclerodermataceae</taxon>
        <taxon>Scleroderma</taxon>
    </lineage>
</organism>
<proteinExistence type="predicted"/>
<keyword evidence="2" id="KW-1185">Reference proteome</keyword>
<sequence length="115" mass="13404">MKAAEELRRSPDLQKLLKDRENIFLILNVDEDRNSCSYYLVSHHDQHIFWSEHHKPEVHCTSKLCKRAPQLSKLHCILAQYWKHCKLFPTTLALASELIGDMKDVLIQASAGRDH</sequence>
<reference evidence="2" key="2">
    <citation type="submission" date="2015-01" db="EMBL/GenBank/DDBJ databases">
        <title>Evolutionary Origins and Diversification of the Mycorrhizal Mutualists.</title>
        <authorList>
            <consortium name="DOE Joint Genome Institute"/>
            <consortium name="Mycorrhizal Genomics Consortium"/>
            <person name="Kohler A."/>
            <person name="Kuo A."/>
            <person name="Nagy L.G."/>
            <person name="Floudas D."/>
            <person name="Copeland A."/>
            <person name="Barry K.W."/>
            <person name="Cichocki N."/>
            <person name="Veneault-Fourrey C."/>
            <person name="LaButti K."/>
            <person name="Lindquist E.A."/>
            <person name="Lipzen A."/>
            <person name="Lundell T."/>
            <person name="Morin E."/>
            <person name="Murat C."/>
            <person name="Riley R."/>
            <person name="Ohm R."/>
            <person name="Sun H."/>
            <person name="Tunlid A."/>
            <person name="Henrissat B."/>
            <person name="Grigoriev I.V."/>
            <person name="Hibbett D.S."/>
            <person name="Martin F."/>
        </authorList>
    </citation>
    <scope>NUCLEOTIDE SEQUENCE [LARGE SCALE GENOMIC DNA]</scope>
    <source>
        <strain evidence="2">Foug A</strain>
    </source>
</reference>
<dbReference type="InParanoid" id="A0A0C2Z415"/>
<accession>A0A0C2Z415</accession>
<gene>
    <name evidence="1" type="ORF">SCLCIDRAFT_212614</name>
</gene>
<protein>
    <submittedName>
        <fullName evidence="1">Uncharacterized protein</fullName>
    </submittedName>
</protein>